<dbReference type="InterPro" id="IPR017930">
    <property type="entry name" value="Myb_dom"/>
</dbReference>
<dbReference type="PROSITE" id="PS50090">
    <property type="entry name" value="MYB_LIKE"/>
    <property type="match status" value="2"/>
</dbReference>
<dbReference type="SUPFAM" id="SSF46689">
    <property type="entry name" value="Homeodomain-like"/>
    <property type="match status" value="1"/>
</dbReference>
<dbReference type="GO" id="GO:0005634">
    <property type="term" value="C:nucleus"/>
    <property type="evidence" value="ECO:0007669"/>
    <property type="project" value="TreeGrafter"/>
</dbReference>
<dbReference type="Gene3D" id="1.10.10.60">
    <property type="entry name" value="Homeodomain-like"/>
    <property type="match status" value="2"/>
</dbReference>
<evidence type="ECO:0000313" key="3">
    <source>
        <dbReference type="EMBL" id="EFJ42263.1"/>
    </source>
</evidence>
<dbReference type="InterPro" id="IPR001005">
    <property type="entry name" value="SANT/Myb"/>
</dbReference>
<name>D8UDH2_VOLCA</name>
<evidence type="ECO:0000259" key="1">
    <source>
        <dbReference type="PROSITE" id="PS50090"/>
    </source>
</evidence>
<protein>
    <submittedName>
        <fullName evidence="3">Transcription factor Myb14</fullName>
    </submittedName>
</protein>
<dbReference type="SMART" id="SM00717">
    <property type="entry name" value="SANT"/>
    <property type="match status" value="2"/>
</dbReference>
<dbReference type="eggNOG" id="KOG0048">
    <property type="taxonomic scope" value="Eukaryota"/>
</dbReference>
<accession>D8UDH2</accession>
<dbReference type="GO" id="GO:0000981">
    <property type="term" value="F:DNA-binding transcription factor activity, RNA polymerase II-specific"/>
    <property type="evidence" value="ECO:0007669"/>
    <property type="project" value="TreeGrafter"/>
</dbReference>
<dbReference type="PANTHER" id="PTHR45614:SF253">
    <property type="entry name" value="CHROMOSOME UNDETERMINED SCAFFOLD_38, WHOLE GENOME SHOTGUN SEQUENCE"/>
    <property type="match status" value="1"/>
</dbReference>
<dbReference type="InParanoid" id="D8UDH2"/>
<dbReference type="InterPro" id="IPR050560">
    <property type="entry name" value="MYB_TF"/>
</dbReference>
<dbReference type="Proteomes" id="UP000001058">
    <property type="component" value="Unassembled WGS sequence"/>
</dbReference>
<feature type="non-terminal residue" evidence="3">
    <location>
        <position position="1"/>
    </location>
</feature>
<dbReference type="Pfam" id="PF13921">
    <property type="entry name" value="Myb_DNA-bind_6"/>
    <property type="match status" value="1"/>
</dbReference>
<dbReference type="PROSITE" id="PS51294">
    <property type="entry name" value="HTH_MYB"/>
    <property type="match status" value="1"/>
</dbReference>
<evidence type="ECO:0000259" key="2">
    <source>
        <dbReference type="PROSITE" id="PS51294"/>
    </source>
</evidence>
<feature type="domain" description="HTH myb-type" evidence="2">
    <location>
        <begin position="1"/>
        <end position="48"/>
    </location>
</feature>
<keyword evidence="4" id="KW-1185">Reference proteome</keyword>
<dbReference type="CDD" id="cd00167">
    <property type="entry name" value="SANT"/>
    <property type="match status" value="2"/>
</dbReference>
<sequence>FRLVERYGVGSWGRIASHLNEQMGWPETTGRRKEDCRDRWDNYLDPALVNGPFTDAEEAKLVKAYEEVGPEWRLIAGCLLGRSPNAVKVGRCGKLHSENKYANVT</sequence>
<organism evidence="4">
    <name type="scientific">Volvox carteri f. nagariensis</name>
    <dbReference type="NCBI Taxonomy" id="3068"/>
    <lineage>
        <taxon>Eukaryota</taxon>
        <taxon>Viridiplantae</taxon>
        <taxon>Chlorophyta</taxon>
        <taxon>core chlorophytes</taxon>
        <taxon>Chlorophyceae</taxon>
        <taxon>CS clade</taxon>
        <taxon>Chlamydomonadales</taxon>
        <taxon>Volvocaceae</taxon>
        <taxon>Volvox</taxon>
    </lineage>
</organism>
<dbReference type="OrthoDB" id="2143914at2759"/>
<dbReference type="GeneID" id="9627666"/>
<feature type="domain" description="Myb-like" evidence="1">
    <location>
        <begin position="1"/>
        <end position="44"/>
    </location>
</feature>
<dbReference type="STRING" id="3068.D8UDH2"/>
<dbReference type="GO" id="GO:0000978">
    <property type="term" value="F:RNA polymerase II cis-regulatory region sequence-specific DNA binding"/>
    <property type="evidence" value="ECO:0007669"/>
    <property type="project" value="TreeGrafter"/>
</dbReference>
<dbReference type="KEGG" id="vcn:VOLCADRAFT_67260"/>
<feature type="domain" description="Myb-like" evidence="1">
    <location>
        <begin position="45"/>
        <end position="88"/>
    </location>
</feature>
<gene>
    <name evidence="3" type="primary">myb14</name>
    <name evidence="3" type="ORF">VOLCADRAFT_67260</name>
</gene>
<dbReference type="InterPro" id="IPR009057">
    <property type="entry name" value="Homeodomain-like_sf"/>
</dbReference>
<dbReference type="AlphaFoldDB" id="D8UDH2"/>
<dbReference type="EMBL" id="GL378384">
    <property type="protein sequence ID" value="EFJ42263.1"/>
    <property type="molecule type" value="Genomic_DNA"/>
</dbReference>
<dbReference type="PANTHER" id="PTHR45614">
    <property type="entry name" value="MYB PROTEIN-RELATED"/>
    <property type="match status" value="1"/>
</dbReference>
<proteinExistence type="predicted"/>
<evidence type="ECO:0000313" key="4">
    <source>
        <dbReference type="Proteomes" id="UP000001058"/>
    </source>
</evidence>
<dbReference type="RefSeq" id="XP_002956661.1">
    <property type="nucleotide sequence ID" value="XM_002956615.1"/>
</dbReference>
<reference evidence="3 4" key="1">
    <citation type="journal article" date="2010" name="Science">
        <title>Genomic analysis of organismal complexity in the multicellular green alga Volvox carteri.</title>
        <authorList>
            <person name="Prochnik S.E."/>
            <person name="Umen J."/>
            <person name="Nedelcu A.M."/>
            <person name="Hallmann A."/>
            <person name="Miller S.M."/>
            <person name="Nishii I."/>
            <person name="Ferris P."/>
            <person name="Kuo A."/>
            <person name="Mitros T."/>
            <person name="Fritz-Laylin L.K."/>
            <person name="Hellsten U."/>
            <person name="Chapman J."/>
            <person name="Simakov O."/>
            <person name="Rensing S.A."/>
            <person name="Terry A."/>
            <person name="Pangilinan J."/>
            <person name="Kapitonov V."/>
            <person name="Jurka J."/>
            <person name="Salamov A."/>
            <person name="Shapiro H."/>
            <person name="Schmutz J."/>
            <person name="Grimwood J."/>
            <person name="Lindquist E."/>
            <person name="Lucas S."/>
            <person name="Grigoriev I.V."/>
            <person name="Schmitt R."/>
            <person name="Kirk D."/>
            <person name="Rokhsar D.S."/>
        </authorList>
    </citation>
    <scope>NUCLEOTIDE SEQUENCE [LARGE SCALE GENOMIC DNA]</scope>
    <source>
        <strain evidence="4">f. Nagariensis / Eve</strain>
    </source>
</reference>